<dbReference type="OrthoDB" id="9045337at2"/>
<feature type="repeat" description="TPR" evidence="1">
    <location>
        <begin position="478"/>
        <end position="511"/>
    </location>
</feature>
<proteinExistence type="predicted"/>
<comment type="caution">
    <text evidence="4">The sequence shown here is derived from an EMBL/GenBank/DDBJ whole genome shotgun (WGS) entry which is preliminary data.</text>
</comment>
<evidence type="ECO:0000256" key="1">
    <source>
        <dbReference type="PROSITE-ProRule" id="PRU00339"/>
    </source>
</evidence>
<dbReference type="InterPro" id="IPR011990">
    <property type="entry name" value="TPR-like_helical_dom_sf"/>
</dbReference>
<dbReference type="PANTHER" id="PTHR35807">
    <property type="entry name" value="TRANSCRIPTIONAL REGULATOR REDD-RELATED"/>
    <property type="match status" value="1"/>
</dbReference>
<dbReference type="InterPro" id="IPR005158">
    <property type="entry name" value="BTAD"/>
</dbReference>
<accession>A0A5C8P5F0</accession>
<dbReference type="InterPro" id="IPR019734">
    <property type="entry name" value="TPR_rpt"/>
</dbReference>
<protein>
    <submittedName>
        <fullName evidence="4">Tetratricopeptide repeat protein</fullName>
    </submittedName>
</protein>
<dbReference type="SUPFAM" id="SSF48452">
    <property type="entry name" value="TPR-like"/>
    <property type="match status" value="1"/>
</dbReference>
<feature type="domain" description="Bacterial transcriptional activator" evidence="3">
    <location>
        <begin position="78"/>
        <end position="217"/>
    </location>
</feature>
<evidence type="ECO:0000313" key="4">
    <source>
        <dbReference type="EMBL" id="TXL68931.1"/>
    </source>
</evidence>
<evidence type="ECO:0000259" key="3">
    <source>
        <dbReference type="SMART" id="SM01043"/>
    </source>
</evidence>
<dbReference type="PROSITE" id="PS50005">
    <property type="entry name" value="TPR"/>
    <property type="match status" value="1"/>
</dbReference>
<name>A0A5C8P5F0_9BURK</name>
<dbReference type="Gene3D" id="1.25.40.10">
    <property type="entry name" value="Tetratricopeptide repeat domain"/>
    <property type="match status" value="2"/>
</dbReference>
<evidence type="ECO:0000256" key="2">
    <source>
        <dbReference type="SAM" id="MobiDB-lite"/>
    </source>
</evidence>
<evidence type="ECO:0000313" key="5">
    <source>
        <dbReference type="Proteomes" id="UP000321548"/>
    </source>
</evidence>
<dbReference type="EMBL" id="VDUY01000001">
    <property type="protein sequence ID" value="TXL68931.1"/>
    <property type="molecule type" value="Genomic_DNA"/>
</dbReference>
<dbReference type="SMART" id="SM01043">
    <property type="entry name" value="BTAD"/>
    <property type="match status" value="1"/>
</dbReference>
<feature type="region of interest" description="Disordered" evidence="2">
    <location>
        <begin position="222"/>
        <end position="244"/>
    </location>
</feature>
<dbReference type="Gene3D" id="1.10.10.10">
    <property type="entry name" value="Winged helix-like DNA-binding domain superfamily/Winged helix DNA-binding domain"/>
    <property type="match status" value="1"/>
</dbReference>
<dbReference type="AlphaFoldDB" id="A0A5C8P5F0"/>
<gene>
    <name evidence="4" type="ORF">FHP08_00150</name>
</gene>
<dbReference type="InterPro" id="IPR036388">
    <property type="entry name" value="WH-like_DNA-bd_sf"/>
</dbReference>
<keyword evidence="5" id="KW-1185">Reference proteome</keyword>
<dbReference type="Proteomes" id="UP000321548">
    <property type="component" value="Unassembled WGS sequence"/>
</dbReference>
<reference evidence="4 5" key="1">
    <citation type="submission" date="2019-06" db="EMBL/GenBank/DDBJ databases">
        <title>Quisquiliibacterium sp. nov., isolated from a maize field.</title>
        <authorList>
            <person name="Lin S.-Y."/>
            <person name="Tsai C.-F."/>
            <person name="Young C.-C."/>
        </authorList>
    </citation>
    <scope>NUCLEOTIDE SEQUENCE [LARGE SCALE GENOMIC DNA]</scope>
    <source>
        <strain evidence="4 5">CC-CFT501</strain>
    </source>
</reference>
<dbReference type="SMART" id="SM00028">
    <property type="entry name" value="TPR"/>
    <property type="match status" value="3"/>
</dbReference>
<keyword evidence="1" id="KW-0802">TPR repeat</keyword>
<sequence>MRLPASRKVRALFGWLALAPRPVARETLCDLLWDAPSDPRGELRWCLSKIRGLVDAPGRRRLLSEDDRVWLDLSDGFVDAVEVARSAEPGLEGLAPERRRALAQLFAGDFLEGLALSGHPAYAAWLTAQRRRFGGLQLRLLADLVCDAADEDERLRHLERWLQVAPLDRDAHERLLETLARLGRIREGEAQLAAAARLLDAEGLDSSPLRATWQAARAASIDLPQAPPMASEPRALGAPDTNDEPGPDLAAHRASIAVMPFVDGSPEPEARGGLADALAHDVITRLAKLRSLFVIAPGTVFALHERAIPPERAGRMLEVDYVVGGTVRRGDARLLVAVELADTRTGRIVWAETFSHRADDALLVLDAIGDRIVASIASEIEALERDRAILKPPDSLNAWEAHHRGLWHMYRFNKADNERARHFFETALRLDPSFARAHAGLSFTHFQDAFQGWSEREPGIELAYASANDSLMADDRDPAAHWAMGRALWLRGRHEPAIGELEQAVELSPNFALAHYTLAFIHSQDGDPAAAIAASDHSRHLSPFDPLLFGMLGARAMALVRLGRFDEAARWAVKAAARPNAHPHIQAIAAFALALAGSLDEARAQAESIRRALPAYRFADFLAAFQFDAQGAALFRKGARRIGMG</sequence>
<dbReference type="InterPro" id="IPR051677">
    <property type="entry name" value="AfsR-DnrI-RedD_regulator"/>
</dbReference>
<dbReference type="Gene3D" id="3.40.50.10610">
    <property type="entry name" value="ABC-type transport auxiliary lipoprotein component"/>
    <property type="match status" value="1"/>
</dbReference>
<organism evidence="4 5">
    <name type="scientific">Zeimonas arvi</name>
    <dbReference type="NCBI Taxonomy" id="2498847"/>
    <lineage>
        <taxon>Bacteria</taxon>
        <taxon>Pseudomonadati</taxon>
        <taxon>Pseudomonadota</taxon>
        <taxon>Betaproteobacteria</taxon>
        <taxon>Burkholderiales</taxon>
        <taxon>Burkholderiaceae</taxon>
        <taxon>Zeimonas</taxon>
    </lineage>
</organism>